<feature type="domain" description="DUF2726" evidence="3">
    <location>
        <begin position="39"/>
        <end position="159"/>
    </location>
</feature>
<keyword evidence="2" id="KW-1133">Transmembrane helix</keyword>
<evidence type="ECO:0000313" key="4">
    <source>
        <dbReference type="EMBL" id="NVZ07705.1"/>
    </source>
</evidence>
<protein>
    <submittedName>
        <fullName evidence="4">DUF2726 domain-containing protein</fullName>
    </submittedName>
</protein>
<dbReference type="InterPro" id="IPR024402">
    <property type="entry name" value="DUF2726"/>
</dbReference>
<dbReference type="Pfam" id="PF10881">
    <property type="entry name" value="DUF2726"/>
    <property type="match status" value="1"/>
</dbReference>
<keyword evidence="2" id="KW-0812">Transmembrane</keyword>
<gene>
    <name evidence="4" type="ORF">HW932_00340</name>
</gene>
<dbReference type="EMBL" id="JABZEO010000001">
    <property type="protein sequence ID" value="NVZ07705.1"/>
    <property type="molecule type" value="Genomic_DNA"/>
</dbReference>
<organism evidence="4 5">
    <name type="scientific">Allochromatium humboldtianum</name>
    <dbReference type="NCBI Taxonomy" id="504901"/>
    <lineage>
        <taxon>Bacteria</taxon>
        <taxon>Pseudomonadati</taxon>
        <taxon>Pseudomonadota</taxon>
        <taxon>Gammaproteobacteria</taxon>
        <taxon>Chromatiales</taxon>
        <taxon>Chromatiaceae</taxon>
        <taxon>Allochromatium</taxon>
    </lineage>
</organism>
<evidence type="ECO:0000313" key="5">
    <source>
        <dbReference type="Proteomes" id="UP000592294"/>
    </source>
</evidence>
<evidence type="ECO:0000256" key="2">
    <source>
        <dbReference type="SAM" id="Phobius"/>
    </source>
</evidence>
<sequence>MGHFHVLIGLGGIVLLAVLIELARALGWRRPRPYILRTPLLDVPERALLAVLEHILGADYRLLVRVRASEVLDIAPRLRRRQRERAADRLERYRFDVLICERETLIPRCAVNLAPRRLWRKTPGTDGLDRLCKAVGLPLVRLIEQPHYAIAEVESRVREALSASAPPAQSVPGLEIELTKSPALDDGPRFRIDPDLDLDDP</sequence>
<feature type="transmembrane region" description="Helical" evidence="2">
    <location>
        <begin position="6"/>
        <end position="27"/>
    </location>
</feature>
<evidence type="ECO:0000259" key="3">
    <source>
        <dbReference type="Pfam" id="PF10881"/>
    </source>
</evidence>
<comment type="caution">
    <text evidence="4">The sequence shown here is derived from an EMBL/GenBank/DDBJ whole genome shotgun (WGS) entry which is preliminary data.</text>
</comment>
<proteinExistence type="predicted"/>
<feature type="region of interest" description="Disordered" evidence="1">
    <location>
        <begin position="164"/>
        <end position="201"/>
    </location>
</feature>
<dbReference type="Proteomes" id="UP000592294">
    <property type="component" value="Unassembled WGS sequence"/>
</dbReference>
<reference evidence="4 5" key="1">
    <citation type="submission" date="2020-06" db="EMBL/GenBank/DDBJ databases">
        <title>Whole-genome sequence of Allochromatium humboldtianum DSM 21881, type strain.</title>
        <authorList>
            <person name="Kyndt J.A."/>
            <person name="Meyer T.E."/>
        </authorList>
    </citation>
    <scope>NUCLEOTIDE SEQUENCE [LARGE SCALE GENOMIC DNA]</scope>
    <source>
        <strain evidence="4 5">DSM 21881</strain>
    </source>
</reference>
<name>A0A850R4G6_9GAMM</name>
<keyword evidence="2" id="KW-0472">Membrane</keyword>
<dbReference type="AlphaFoldDB" id="A0A850R4G6"/>
<evidence type="ECO:0000256" key="1">
    <source>
        <dbReference type="SAM" id="MobiDB-lite"/>
    </source>
</evidence>
<accession>A0A850R4G6</accession>
<dbReference type="RefSeq" id="WP_176974516.1">
    <property type="nucleotide sequence ID" value="NZ_JABZEO010000001.1"/>
</dbReference>
<keyword evidence="5" id="KW-1185">Reference proteome</keyword>